<evidence type="ECO:0000256" key="1">
    <source>
        <dbReference type="ARBA" id="ARBA00004474"/>
    </source>
</evidence>
<dbReference type="PANTHER" id="PTHR21349">
    <property type="entry name" value="50S RIBOSOMAL PROTEIN L21"/>
    <property type="match status" value="1"/>
</dbReference>
<dbReference type="Proteomes" id="UP000221165">
    <property type="component" value="Unassembled WGS sequence"/>
</dbReference>
<reference evidence="10 11" key="1">
    <citation type="journal article" date="2017" name="Int. J. Parasitol.">
        <title>The genome of the protozoan parasite Cystoisospora suis and a reverse vaccinology approach to identify vaccine candidates.</title>
        <authorList>
            <person name="Palmieri N."/>
            <person name="Shrestha A."/>
            <person name="Ruttkowski B."/>
            <person name="Beck T."/>
            <person name="Vogl C."/>
            <person name="Tomley F."/>
            <person name="Blake D.P."/>
            <person name="Joachim A."/>
        </authorList>
    </citation>
    <scope>NUCLEOTIDE SEQUENCE [LARGE SCALE GENOMIC DNA]</scope>
    <source>
        <strain evidence="10 11">Wien I</strain>
    </source>
</reference>
<evidence type="ECO:0000256" key="9">
    <source>
        <dbReference type="SAM" id="Phobius"/>
    </source>
</evidence>
<feature type="compositionally biased region" description="Pro residues" evidence="8">
    <location>
        <begin position="240"/>
        <end position="256"/>
    </location>
</feature>
<evidence type="ECO:0000256" key="4">
    <source>
        <dbReference type="ARBA" id="ARBA00022730"/>
    </source>
</evidence>
<feature type="compositionally biased region" description="Polar residues" evidence="8">
    <location>
        <begin position="294"/>
        <end position="309"/>
    </location>
</feature>
<protein>
    <submittedName>
        <fullName evidence="10">50s ribosomal protein l21</fullName>
    </submittedName>
</protein>
<evidence type="ECO:0000256" key="2">
    <source>
        <dbReference type="ARBA" id="ARBA00008563"/>
    </source>
</evidence>
<name>A0A2C6LES4_9APIC</name>
<keyword evidence="3" id="KW-0934">Plastid</keyword>
<dbReference type="RefSeq" id="XP_067926828.1">
    <property type="nucleotide sequence ID" value="XM_068061197.1"/>
</dbReference>
<evidence type="ECO:0000256" key="3">
    <source>
        <dbReference type="ARBA" id="ARBA00022640"/>
    </source>
</evidence>
<organism evidence="10 11">
    <name type="scientific">Cystoisospora suis</name>
    <dbReference type="NCBI Taxonomy" id="483139"/>
    <lineage>
        <taxon>Eukaryota</taxon>
        <taxon>Sar</taxon>
        <taxon>Alveolata</taxon>
        <taxon>Apicomplexa</taxon>
        <taxon>Conoidasida</taxon>
        <taxon>Coccidia</taxon>
        <taxon>Eucoccidiorida</taxon>
        <taxon>Eimeriorina</taxon>
        <taxon>Sarcocystidae</taxon>
        <taxon>Cystoisospora</taxon>
    </lineage>
</organism>
<dbReference type="SUPFAM" id="SSF141091">
    <property type="entry name" value="L21p-like"/>
    <property type="match status" value="1"/>
</dbReference>
<keyword evidence="4" id="KW-0699">rRNA-binding</keyword>
<keyword evidence="9" id="KW-1133">Transmembrane helix</keyword>
<evidence type="ECO:0000313" key="10">
    <source>
        <dbReference type="EMBL" id="PHJ25156.1"/>
    </source>
</evidence>
<accession>A0A2C6LES4</accession>
<keyword evidence="7" id="KW-0687">Ribonucleoprotein</keyword>
<keyword evidence="9" id="KW-0472">Membrane</keyword>
<evidence type="ECO:0000256" key="6">
    <source>
        <dbReference type="ARBA" id="ARBA00022980"/>
    </source>
</evidence>
<comment type="subcellular location">
    <subcellularLocation>
        <location evidence="1">Plastid</location>
    </subcellularLocation>
</comment>
<dbReference type="VEuPathDB" id="ToxoDB:CSUI_000991"/>
<dbReference type="GeneID" id="94424408"/>
<comment type="similarity">
    <text evidence="2">Belongs to the bacterial ribosomal protein bL21 family.</text>
</comment>
<keyword evidence="9" id="KW-0812">Transmembrane</keyword>
<keyword evidence="11" id="KW-1185">Reference proteome</keyword>
<sequence>MGSWRRAGLSYLLRFVGLPSHYLQTNSNVSGFTYVALYIVYSLVLFVQGTPGVFQPGRGIPGMYEGLQLHSRNLSSLRPCMKSGSVFSRISRKPDLVKEQILSQGKTHNTRNDRLYRRSAKRNSSNEDDGHSTERGFGVYCCWGKERDIVIQQLYRHYSPYQLTLNKDPRRTKLTCVPSFVSFSPYTRVREIDSRAFSPACYSYITSDQSSTLLSSSDRLTAAYPSIVYKTPHGDTPRSTIPPPESFPLYPPPPPLSRQEGDSGNEGPHGVSEHVREITAKSQGAQQKERNAFESWTGTQSRSASTTTGARDRLSDESRKKSRRQHPYGLGRHSPVVSPAQQKLLKLADNKDRSGSFFVAHLGGTQTIMERGRFYDLNRIHQREGGLIHLHRIICYAAPDGEFWLGRPYLENVRVTALVEKHFRGPKMYMAKARPKKWRKYFSHRQDMTRIRIQEVELLRNPGEVECASVPPNFTTDNPVYAALVSTKHHHKPSTFMPHMKTMFMRLAARDELRLLGDDPLTNYDPVVNQLLMDRLLAGHTELFPFLRPDKN</sequence>
<evidence type="ECO:0000256" key="8">
    <source>
        <dbReference type="SAM" id="MobiDB-lite"/>
    </source>
</evidence>
<evidence type="ECO:0000256" key="7">
    <source>
        <dbReference type="ARBA" id="ARBA00023274"/>
    </source>
</evidence>
<dbReference type="GO" id="GO:0003735">
    <property type="term" value="F:structural constituent of ribosome"/>
    <property type="evidence" value="ECO:0007669"/>
    <property type="project" value="InterPro"/>
</dbReference>
<feature type="compositionally biased region" description="Basic and acidic residues" evidence="8">
    <location>
        <begin position="124"/>
        <end position="133"/>
    </location>
</feature>
<dbReference type="PANTHER" id="PTHR21349:SF7">
    <property type="entry name" value="LARGE RIBOSOMAL SUBUNIT PROTEIN BL21C"/>
    <property type="match status" value="1"/>
</dbReference>
<dbReference type="InterPro" id="IPR001787">
    <property type="entry name" value="Ribosomal_bL21"/>
</dbReference>
<dbReference type="GO" id="GO:0019843">
    <property type="term" value="F:rRNA binding"/>
    <property type="evidence" value="ECO:0007669"/>
    <property type="project" value="UniProtKB-KW"/>
</dbReference>
<comment type="caution">
    <text evidence="10">The sequence shown here is derived from an EMBL/GenBank/DDBJ whole genome shotgun (WGS) entry which is preliminary data.</text>
</comment>
<feature type="transmembrane region" description="Helical" evidence="9">
    <location>
        <begin position="35"/>
        <end position="54"/>
    </location>
</feature>
<keyword evidence="6 10" id="KW-0689">Ribosomal protein</keyword>
<dbReference type="EMBL" id="MIGC01000391">
    <property type="protein sequence ID" value="PHJ25156.1"/>
    <property type="molecule type" value="Genomic_DNA"/>
</dbReference>
<dbReference type="InterPro" id="IPR036164">
    <property type="entry name" value="bL21-like_sf"/>
</dbReference>
<dbReference type="GO" id="GO:0009536">
    <property type="term" value="C:plastid"/>
    <property type="evidence" value="ECO:0007669"/>
    <property type="project" value="UniProtKB-SubCell"/>
</dbReference>
<dbReference type="GO" id="GO:0005762">
    <property type="term" value="C:mitochondrial large ribosomal subunit"/>
    <property type="evidence" value="ECO:0007669"/>
    <property type="project" value="TreeGrafter"/>
</dbReference>
<dbReference type="GO" id="GO:0006412">
    <property type="term" value="P:translation"/>
    <property type="evidence" value="ECO:0007669"/>
    <property type="project" value="InterPro"/>
</dbReference>
<dbReference type="InterPro" id="IPR028909">
    <property type="entry name" value="bL21-like"/>
</dbReference>
<evidence type="ECO:0000313" key="11">
    <source>
        <dbReference type="Proteomes" id="UP000221165"/>
    </source>
</evidence>
<dbReference type="Pfam" id="PF00829">
    <property type="entry name" value="Ribosomal_L21p"/>
    <property type="match status" value="1"/>
</dbReference>
<dbReference type="HAMAP" id="MF_01363">
    <property type="entry name" value="Ribosomal_bL21"/>
    <property type="match status" value="1"/>
</dbReference>
<feature type="compositionally biased region" description="Basic and acidic residues" evidence="8">
    <location>
        <begin position="310"/>
        <end position="319"/>
    </location>
</feature>
<evidence type="ECO:0000256" key="5">
    <source>
        <dbReference type="ARBA" id="ARBA00022884"/>
    </source>
</evidence>
<keyword evidence="5" id="KW-0694">RNA-binding</keyword>
<feature type="region of interest" description="Disordered" evidence="8">
    <location>
        <begin position="229"/>
        <end position="339"/>
    </location>
</feature>
<dbReference type="NCBIfam" id="TIGR00061">
    <property type="entry name" value="L21"/>
    <property type="match status" value="1"/>
</dbReference>
<feature type="region of interest" description="Disordered" evidence="8">
    <location>
        <begin position="101"/>
        <end position="133"/>
    </location>
</feature>
<dbReference type="AlphaFoldDB" id="A0A2C6LES4"/>
<gene>
    <name evidence="10" type="ORF">CSUI_000991</name>
</gene>
<proteinExistence type="inferred from homology"/>
<dbReference type="OrthoDB" id="5994at2759"/>